<feature type="compositionally biased region" description="Basic and acidic residues" evidence="1">
    <location>
        <begin position="1477"/>
        <end position="1496"/>
    </location>
</feature>
<gene>
    <name evidence="2" type="ORF">BN1204_029710</name>
</gene>
<reference evidence="2" key="1">
    <citation type="journal article" date="2015" name="PLoS ONE">
        <title>Comprehensive Evaluation of Toxoplasma gondii VEG and Neospora caninum LIV Genomes with Tachyzoite Stage Transcriptome and Proteome Defines Novel Transcript Features.</title>
        <authorList>
            <person name="Ramaprasad A."/>
            <person name="Mourier T."/>
            <person name="Naeem R."/>
            <person name="Malas T.B."/>
            <person name="Moussa E."/>
            <person name="Panigrahi A."/>
            <person name="Vermont S.J."/>
            <person name="Otto T.D."/>
            <person name="Wastling J."/>
            <person name="Pain A."/>
        </authorList>
    </citation>
    <scope>NUCLEOTIDE SEQUENCE</scope>
    <source>
        <strain evidence="2">Liverpool</strain>
    </source>
</reference>
<feature type="compositionally biased region" description="Basic and acidic residues" evidence="1">
    <location>
        <begin position="989"/>
        <end position="1003"/>
    </location>
</feature>
<sequence>MELNKVATFLSGTFSWISSSAQLASGATQLSSRIGQLLSRNSSHGLTVPEQRVLLVIERQIDSIIHPLQYCVFWARHRYSAIHSTVHHVQEILLSVCTFIQVRQHVAYIRLRKRRCCPFISLSTYYNQNTKILCGAERVSPHEISGCAFARLFPEEYRPSLAWHLLTGGWLNRRPPPPFLLPSLFLFLSTSNFLQPFLDGSVHQHSASEGPAVTRAFTSPHVAFVRHGATGPVSSTGVSVSCATGGRGQVYEDLLYCSSELTIAYALLNTALNFIHFAGRSCPSCLEREAVGYHLERSRESQLPFSARDEDAQRRLLSSDTASVYNPSTREINWSHAHSAQTWYCDERDPWSRSEPATAFRSDVGGDAGKNTAAETNGRLNAMKQSPSPRQAYAGAHGPFFPDASNSSSERVRDTPCVGGYARSTGTCDSPTYFCDQRKASSSPWPPFLGSVAGVSRPLPHTRFSPAALLRASRKLQEAHLANQRGGDLCMSIGRLYFRVITQTLLPSSLLHHPYSRPEGPSFSVASSSACFTGVPRQNASHRSQTCAAPYTEGTVHHLDAQDKDPADLERFYLLPGSCDSGRPEGSRQLSYPPPAYPGMFLGNGFSRSRDGTFMQRCHFGGADGPYSSNGYQGTTGALGPAGFVGSDGGPESPLAPRQWVTGSISDWNLLHPVALLRIVKNASERRPFRAGVAGPWLGAGGSRRPDAAGRTTSLCVESLQLPEKSAASCPSGSGTGVTGQWGETSFLPSGPPSGAFSHFGASASSGAAPGGLTNEGRARAPGGPRPCIRVSETGGRGPGELSSGASCEGRAGSWSFLTGVERAGPMADAKTARRLDGDSSNGEGFLYGFSVSMGMYRADDDTGHDPDIVYVPDPEQIDEALLGLPTSKMGDATSRHTVASPCLQADSVESLQVNSAVYGAGGKDRSHCDSGVHTECERRPLRVCMQNKMPRQAKQFGRRETELGWPDASSEPTSSALVGAYPEPEEDSDKKGDSHVMDESRRGSSVAVSGSLTHEVGSNGEWEPVRQRPLGQEPRCTGGRASGLEETAFPSRIGNGNQVLSAPLGCQTNDSAPPSRPQSSTKETFRSLDQSSGPPLLELHITGEGHHSSAASSLAPEACRGSMTPTAREWHDETKTPPELQSAALSGRGTQPASLYPQPQEPFTRNGQISHAQLARSRVSPSSPVRGLTGKEREAPSSPYSLRSLPDASSSPCWPTDSRSDACLVDADRSHHVSARASGGNQALDMRECGRCPGKPCEEDFRVLPSPLFSFPPLPLSRKMPVFIPPALAAAISCRRLSFPTTVCLGARLTYQSRLGLPMPAALPLLPAENPARSTRGVTSNTPRTSKPLGYGQRPLAPRHFAPAPDLPCMLWAWTFPAAHAVPLRATGLLPQLQQRAAYLRHHHTIQASQCYPVKYEPGMCAANLGRSSSHNWEEQQTSSCLFAQPVSSGEVPAALGGETVPEGVEKLSGQRGGRTRSEADEGFSMERRRDEERRRRGGRATPNEEQKEYDCGRVGMEKDGNKDGVNTTHGGYENALSGERGANPAGGMPWEDECCGDLCNSSRGGRRFIHTEDEGSHLADTGNSSRRHSRDSHSRDGEGTEISLSQLSPCPPSSPRPFQASEVSGSSGQQHNGSDIDGCSPSKNVESAAASYSAFSSVSSPPGGTDTPLRSKNRKGKKKKHRQKKTELVSDDMSTPPRGSDPEPIIFQSAVHSVGNIDAETEDTRDVVRKRASSEERQGITAAEHLDEYSDCPESTATQPPSLFLGESSVCTPQESRKGRREPAIPLVSPGDDARDVFPSSANACCGKEVTITFSGSAAGERVRTADRNCTAGLITSVGPGAFSASENAQGTDKGKQEEAMRGSGGHGHGCGSKNLSQNNSSSVTPSECPAREDEGRHAYRSPNAHVSQMHRDPVCPSHERMMRATSHNRQHEAVFPGEHSPPNIPVPDLPEFNSDTLVQQRFLVHYAFLFDPGALDSDQHSIAHSGTTNTRRHGRDGLGGMGSSADQLSALEFLYFARLCVIDGGLQTNDDGSGENIGGLTAGELGSGRLQAGHTEATDELLSELLKNVFLDANY</sequence>
<feature type="compositionally biased region" description="Polar residues" evidence="1">
    <location>
        <begin position="1623"/>
        <end position="1635"/>
    </location>
</feature>
<feature type="compositionally biased region" description="Polar residues" evidence="1">
    <location>
        <begin position="1876"/>
        <end position="1888"/>
    </location>
</feature>
<feature type="compositionally biased region" description="Polar residues" evidence="1">
    <location>
        <begin position="1055"/>
        <end position="1094"/>
    </location>
</feature>
<dbReference type="EMBL" id="LN714482">
    <property type="protein sequence ID" value="CEL67172.1"/>
    <property type="molecule type" value="Genomic_DNA"/>
</dbReference>
<accession>A0A0F7UFR1</accession>
<feature type="region of interest" description="Disordered" evidence="1">
    <location>
        <begin position="754"/>
        <end position="807"/>
    </location>
</feature>
<organism evidence="2">
    <name type="scientific">Neospora caninum (strain Liverpool)</name>
    <dbReference type="NCBI Taxonomy" id="572307"/>
    <lineage>
        <taxon>Eukaryota</taxon>
        <taxon>Sar</taxon>
        <taxon>Alveolata</taxon>
        <taxon>Apicomplexa</taxon>
        <taxon>Conoidasida</taxon>
        <taxon>Coccidia</taxon>
        <taxon>Eucoccidiorida</taxon>
        <taxon>Eimeriorina</taxon>
        <taxon>Sarcocystidae</taxon>
        <taxon>Neospora</taxon>
    </lineage>
</organism>
<evidence type="ECO:0000256" key="1">
    <source>
        <dbReference type="SAM" id="MobiDB-lite"/>
    </source>
</evidence>
<protein>
    <submittedName>
        <fullName evidence="2">Uncharacterized protein</fullName>
    </submittedName>
</protein>
<feature type="region of interest" description="Disordered" evidence="1">
    <location>
        <begin position="1330"/>
        <end position="1352"/>
    </location>
</feature>
<feature type="compositionally biased region" description="Basic residues" evidence="1">
    <location>
        <begin position="1673"/>
        <end position="1686"/>
    </location>
</feature>
<feature type="compositionally biased region" description="Polar residues" evidence="1">
    <location>
        <begin position="1337"/>
        <end position="1346"/>
    </location>
</feature>
<feature type="compositionally biased region" description="Basic and acidic residues" evidence="1">
    <location>
        <begin position="1504"/>
        <end position="1524"/>
    </location>
</feature>
<feature type="region of interest" description="Disordered" evidence="1">
    <location>
        <begin position="949"/>
        <end position="1214"/>
    </location>
</feature>
<proteinExistence type="predicted"/>
<feature type="region of interest" description="Disordered" evidence="1">
    <location>
        <begin position="1572"/>
        <end position="1795"/>
    </location>
</feature>
<feature type="region of interest" description="Disordered" evidence="1">
    <location>
        <begin position="1841"/>
        <end position="1914"/>
    </location>
</feature>
<evidence type="ECO:0000313" key="2">
    <source>
        <dbReference type="EMBL" id="CEL67172.1"/>
    </source>
</evidence>
<feature type="compositionally biased region" description="Low complexity" evidence="1">
    <location>
        <begin position="1649"/>
        <end position="1662"/>
    </location>
</feature>
<feature type="region of interest" description="Disordered" evidence="1">
    <location>
        <begin position="1454"/>
        <end position="1547"/>
    </location>
</feature>
<feature type="compositionally biased region" description="Low complexity" evidence="1">
    <location>
        <begin position="1177"/>
        <end position="1187"/>
    </location>
</feature>
<feature type="compositionally biased region" description="Basic and acidic residues" evidence="1">
    <location>
        <begin position="1724"/>
        <end position="1750"/>
    </location>
</feature>
<feature type="compositionally biased region" description="Low complexity" evidence="1">
    <location>
        <begin position="754"/>
        <end position="772"/>
    </location>
</feature>
<name>A0A0F7UFR1_NEOCL</name>
<feature type="compositionally biased region" description="Polar residues" evidence="1">
    <location>
        <begin position="1162"/>
        <end position="1172"/>
    </location>
</feature>